<reference evidence="1 2" key="1">
    <citation type="submission" date="2013-11" db="EMBL/GenBank/DDBJ databases">
        <title>The Damaraland mole rat (Fukomys damarensis) genome and evolution of African mole rats.</title>
        <authorList>
            <person name="Gladyshev V.N."/>
            <person name="Fang X."/>
        </authorList>
    </citation>
    <scope>NUCLEOTIDE SEQUENCE [LARGE SCALE GENOMIC DNA]</scope>
    <source>
        <tissue evidence="1">Liver</tissue>
    </source>
</reference>
<evidence type="ECO:0000313" key="1">
    <source>
        <dbReference type="EMBL" id="KFO29660.1"/>
    </source>
</evidence>
<name>A0A091DHC2_FUKDA</name>
<dbReference type="Proteomes" id="UP000028990">
    <property type="component" value="Unassembled WGS sequence"/>
</dbReference>
<evidence type="ECO:0000313" key="2">
    <source>
        <dbReference type="Proteomes" id="UP000028990"/>
    </source>
</evidence>
<dbReference type="EMBL" id="KN122570">
    <property type="protein sequence ID" value="KFO29660.1"/>
    <property type="molecule type" value="Genomic_DNA"/>
</dbReference>
<organism evidence="1 2">
    <name type="scientific">Fukomys damarensis</name>
    <name type="common">Damaraland mole rat</name>
    <name type="synonym">Cryptomys damarensis</name>
    <dbReference type="NCBI Taxonomy" id="885580"/>
    <lineage>
        <taxon>Eukaryota</taxon>
        <taxon>Metazoa</taxon>
        <taxon>Chordata</taxon>
        <taxon>Craniata</taxon>
        <taxon>Vertebrata</taxon>
        <taxon>Euteleostomi</taxon>
        <taxon>Mammalia</taxon>
        <taxon>Eutheria</taxon>
        <taxon>Euarchontoglires</taxon>
        <taxon>Glires</taxon>
        <taxon>Rodentia</taxon>
        <taxon>Hystricomorpha</taxon>
        <taxon>Bathyergidae</taxon>
        <taxon>Fukomys</taxon>
    </lineage>
</organism>
<accession>A0A091DHC2</accession>
<gene>
    <name evidence="1" type="ORF">H920_08944</name>
</gene>
<sequence length="64" mass="6846">MRTKSDFPRAGEVLSPHAVHLQRQGRVTGAALVTAITLQLGSHRGDTELRVVWSPTPAGGTLRS</sequence>
<proteinExistence type="predicted"/>
<dbReference type="AlphaFoldDB" id="A0A091DHC2"/>
<protein>
    <submittedName>
        <fullName evidence="1">Uncharacterized protein</fullName>
    </submittedName>
</protein>
<keyword evidence="2" id="KW-1185">Reference proteome</keyword>